<dbReference type="Proteomes" id="UP000263517">
    <property type="component" value="Unassembled WGS sequence"/>
</dbReference>
<dbReference type="InterPro" id="IPR000424">
    <property type="entry name" value="Primosome_PriB/ssb"/>
</dbReference>
<dbReference type="SUPFAM" id="SSF50249">
    <property type="entry name" value="Nucleic acid-binding proteins"/>
    <property type="match status" value="1"/>
</dbReference>
<dbReference type="AlphaFoldDB" id="A0A350P1M4"/>
<proteinExistence type="predicted"/>
<evidence type="ECO:0000256" key="2">
    <source>
        <dbReference type="PROSITE-ProRule" id="PRU00252"/>
    </source>
</evidence>
<sequence length="110" mass="12441">MAQATLSGTVVCKEGTPPVSLRNISDSFTIAEFSVRDTEYFYYKGDDKPGQFYRVQVGGKQAEIIANSLERGDFVSVTGQLIQNVYNDKTYLNVRDARVNQPYKEKKEVF</sequence>
<evidence type="ECO:0000313" key="4">
    <source>
        <dbReference type="Proteomes" id="UP000263517"/>
    </source>
</evidence>
<dbReference type="PROSITE" id="PS50935">
    <property type="entry name" value="SSB"/>
    <property type="match status" value="1"/>
</dbReference>
<evidence type="ECO:0000256" key="1">
    <source>
        <dbReference type="ARBA" id="ARBA00023125"/>
    </source>
</evidence>
<dbReference type="GO" id="GO:0003697">
    <property type="term" value="F:single-stranded DNA binding"/>
    <property type="evidence" value="ECO:0007669"/>
    <property type="project" value="InterPro"/>
</dbReference>
<comment type="caution">
    <text evidence="3">The sequence shown here is derived from an EMBL/GenBank/DDBJ whole genome shotgun (WGS) entry which is preliminary data.</text>
</comment>
<dbReference type="InterPro" id="IPR012340">
    <property type="entry name" value="NA-bd_OB-fold"/>
</dbReference>
<protein>
    <submittedName>
        <fullName evidence="3">Single-stranded DNA-binding protein</fullName>
    </submittedName>
</protein>
<reference evidence="3 4" key="1">
    <citation type="journal article" date="2018" name="Nat. Biotechnol.">
        <title>A standardized bacterial taxonomy based on genome phylogeny substantially revises the tree of life.</title>
        <authorList>
            <person name="Parks D.H."/>
            <person name="Chuvochina M."/>
            <person name="Waite D.W."/>
            <person name="Rinke C."/>
            <person name="Skarshewski A."/>
            <person name="Chaumeil P.A."/>
            <person name="Hugenholtz P."/>
        </authorList>
    </citation>
    <scope>NUCLEOTIDE SEQUENCE [LARGE SCALE GENOMIC DNA]</scope>
    <source>
        <strain evidence="3">UBA11978</strain>
    </source>
</reference>
<organism evidence="3 4">
    <name type="scientific">Alteromonas australica</name>
    <dbReference type="NCBI Taxonomy" id="589873"/>
    <lineage>
        <taxon>Bacteria</taxon>
        <taxon>Pseudomonadati</taxon>
        <taxon>Pseudomonadota</taxon>
        <taxon>Gammaproteobacteria</taxon>
        <taxon>Alteromonadales</taxon>
        <taxon>Alteromonadaceae</taxon>
        <taxon>Alteromonas/Salinimonas group</taxon>
        <taxon>Alteromonas</taxon>
    </lineage>
</organism>
<gene>
    <name evidence="3" type="ORF">DCW74_05575</name>
</gene>
<dbReference type="EMBL" id="DNAN01000191">
    <property type="protein sequence ID" value="HAW75191.1"/>
    <property type="molecule type" value="Genomic_DNA"/>
</dbReference>
<accession>A0A350P1M4</accession>
<evidence type="ECO:0000313" key="3">
    <source>
        <dbReference type="EMBL" id="HAW75191.1"/>
    </source>
</evidence>
<dbReference type="Pfam" id="PF00436">
    <property type="entry name" value="SSB"/>
    <property type="match status" value="1"/>
</dbReference>
<keyword evidence="1 2" id="KW-0238">DNA-binding</keyword>
<name>A0A350P1M4_9ALTE</name>
<dbReference type="Gene3D" id="2.40.50.140">
    <property type="entry name" value="Nucleic acid-binding proteins"/>
    <property type="match status" value="1"/>
</dbReference>